<evidence type="ECO:0000313" key="5">
    <source>
        <dbReference type="EMBL" id="AST90679.1"/>
    </source>
</evidence>
<accession>A0A223KME5</accession>
<dbReference type="InterPro" id="IPR036249">
    <property type="entry name" value="Thioredoxin-like_sf"/>
</dbReference>
<name>A0A223KME5_9BACI</name>
<feature type="disulfide bond" description="Redox-active" evidence="3">
    <location>
        <begin position="67"/>
        <end position="71"/>
    </location>
</feature>
<keyword evidence="3" id="KW-1015">Disulfide bond</keyword>
<evidence type="ECO:0000256" key="2">
    <source>
        <dbReference type="PIRSR" id="PIRSR603782-1"/>
    </source>
</evidence>
<dbReference type="Gene3D" id="3.40.30.10">
    <property type="entry name" value="Glutaredoxin"/>
    <property type="match status" value="1"/>
</dbReference>
<dbReference type="EMBL" id="CP018866">
    <property type="protein sequence ID" value="AST90679.1"/>
    <property type="molecule type" value="Genomic_DNA"/>
</dbReference>
<proteinExistence type="inferred from homology"/>
<dbReference type="PANTHER" id="PTHR12151">
    <property type="entry name" value="ELECTRON TRANSPORT PROTIN SCO1/SENC FAMILY MEMBER"/>
    <property type="match status" value="1"/>
</dbReference>
<feature type="binding site" evidence="2">
    <location>
        <position position="71"/>
    </location>
    <ligand>
        <name>Cu cation</name>
        <dbReference type="ChEBI" id="CHEBI:23378"/>
    </ligand>
</feature>
<evidence type="ECO:0000256" key="4">
    <source>
        <dbReference type="SAM" id="SignalP"/>
    </source>
</evidence>
<evidence type="ECO:0000256" key="1">
    <source>
        <dbReference type="ARBA" id="ARBA00010996"/>
    </source>
</evidence>
<dbReference type="CDD" id="cd02968">
    <property type="entry name" value="SCO"/>
    <property type="match status" value="1"/>
</dbReference>
<gene>
    <name evidence="5" type="ORF">BC6307_04965</name>
</gene>
<feature type="binding site" evidence="2">
    <location>
        <position position="67"/>
    </location>
    <ligand>
        <name>Cu cation</name>
        <dbReference type="ChEBI" id="CHEBI:23378"/>
    </ligand>
</feature>
<keyword evidence="4" id="KW-0732">Signal</keyword>
<keyword evidence="2" id="KW-0186">Copper</keyword>
<dbReference type="PROSITE" id="PS51257">
    <property type="entry name" value="PROKAR_LIPOPROTEIN"/>
    <property type="match status" value="1"/>
</dbReference>
<evidence type="ECO:0000256" key="3">
    <source>
        <dbReference type="PIRSR" id="PIRSR603782-2"/>
    </source>
</evidence>
<feature type="chain" id="PRO_5038925481" evidence="4">
    <location>
        <begin position="19"/>
        <end position="196"/>
    </location>
</feature>
<feature type="signal peptide" evidence="4">
    <location>
        <begin position="1"/>
        <end position="18"/>
    </location>
</feature>
<dbReference type="GO" id="GO:0046872">
    <property type="term" value="F:metal ion binding"/>
    <property type="evidence" value="ECO:0007669"/>
    <property type="project" value="UniProtKB-KW"/>
</dbReference>
<dbReference type="AlphaFoldDB" id="A0A223KME5"/>
<dbReference type="KEGG" id="bcoh:BC6307_04965"/>
<dbReference type="SUPFAM" id="SSF52833">
    <property type="entry name" value="Thioredoxin-like"/>
    <property type="match status" value="1"/>
</dbReference>
<dbReference type="InterPro" id="IPR003782">
    <property type="entry name" value="SCO1/SenC"/>
</dbReference>
<sequence>MIKRMSLLFVLFFLSACGAGNSVNIDEYFPMKLEVKELDAINQDEQAFQTKDRKGDVWLANFIFTNCETVCPPMTANMSKVQQYLAENDATTPIVSFSIDPEYDNPAALKEYGERVDADFSTWDFVTGYNQREIESFANISFMVPAYKIEGGNQYQHSTAIFLIDQQGFVRGEYSGIDVDFEKIKEDVEILKANGE</sequence>
<dbReference type="RefSeq" id="WP_066414640.1">
    <property type="nucleotide sequence ID" value="NZ_CP018866.1"/>
</dbReference>
<dbReference type="STRING" id="1314751.GCA_001591425_01689"/>
<keyword evidence="2" id="KW-0479">Metal-binding</keyword>
<evidence type="ECO:0000313" key="6">
    <source>
        <dbReference type="Proteomes" id="UP000215224"/>
    </source>
</evidence>
<dbReference type="Proteomes" id="UP000215224">
    <property type="component" value="Chromosome"/>
</dbReference>
<comment type="similarity">
    <text evidence="1">Belongs to the SCO1/2 family.</text>
</comment>
<feature type="binding site" evidence="2">
    <location>
        <position position="157"/>
    </location>
    <ligand>
        <name>Cu cation</name>
        <dbReference type="ChEBI" id="CHEBI:23378"/>
    </ligand>
</feature>
<dbReference type="Pfam" id="PF02630">
    <property type="entry name" value="SCO1-SenC"/>
    <property type="match status" value="1"/>
</dbReference>
<dbReference type="PANTHER" id="PTHR12151:SF25">
    <property type="entry name" value="LINALOOL DEHYDRATASE_ISOMERASE DOMAIN-CONTAINING PROTEIN"/>
    <property type="match status" value="1"/>
</dbReference>
<protein>
    <submittedName>
        <fullName evidence="5">Cytochrome c oxidase assembly protein</fullName>
    </submittedName>
</protein>
<organism evidence="5 6">
    <name type="scientific">Sutcliffiella cohnii</name>
    <dbReference type="NCBI Taxonomy" id="33932"/>
    <lineage>
        <taxon>Bacteria</taxon>
        <taxon>Bacillati</taxon>
        <taxon>Bacillota</taxon>
        <taxon>Bacilli</taxon>
        <taxon>Bacillales</taxon>
        <taxon>Bacillaceae</taxon>
        <taxon>Sutcliffiella</taxon>
    </lineage>
</organism>
<keyword evidence="6" id="KW-1185">Reference proteome</keyword>
<reference evidence="5 6" key="1">
    <citation type="submission" date="2016-12" db="EMBL/GenBank/DDBJ databases">
        <title>The whole genome sequencing and assembly of Bacillus cohnii DSM 6307T strain.</title>
        <authorList>
            <person name="Lee Y.-J."/>
            <person name="Yi H."/>
            <person name="Bahn Y.-S."/>
            <person name="Kim J.F."/>
            <person name="Lee D.-W."/>
        </authorList>
    </citation>
    <scope>NUCLEOTIDE SEQUENCE [LARGE SCALE GENOMIC DNA]</scope>
    <source>
        <strain evidence="5 6">DSM 6307</strain>
    </source>
</reference>